<reference evidence="1 2" key="1">
    <citation type="submission" date="2019-05" db="EMBL/GenBank/DDBJ databases">
        <title>Another draft genome of Portunus trituberculatus and its Hox gene families provides insights of decapod evolution.</title>
        <authorList>
            <person name="Jeong J.-H."/>
            <person name="Song I."/>
            <person name="Kim S."/>
            <person name="Choi T."/>
            <person name="Kim D."/>
            <person name="Ryu S."/>
            <person name="Kim W."/>
        </authorList>
    </citation>
    <scope>NUCLEOTIDE SEQUENCE [LARGE SCALE GENOMIC DNA]</scope>
    <source>
        <tissue evidence="1">Muscle</tissue>
    </source>
</reference>
<dbReference type="Proteomes" id="UP000324222">
    <property type="component" value="Unassembled WGS sequence"/>
</dbReference>
<name>A0A5B7CIN3_PORTR</name>
<keyword evidence="2" id="KW-1185">Reference proteome</keyword>
<accession>A0A5B7CIN3</accession>
<evidence type="ECO:0000313" key="2">
    <source>
        <dbReference type="Proteomes" id="UP000324222"/>
    </source>
</evidence>
<dbReference type="AlphaFoldDB" id="A0A5B7CIN3"/>
<organism evidence="1 2">
    <name type="scientific">Portunus trituberculatus</name>
    <name type="common">Swimming crab</name>
    <name type="synonym">Neptunus trituberculatus</name>
    <dbReference type="NCBI Taxonomy" id="210409"/>
    <lineage>
        <taxon>Eukaryota</taxon>
        <taxon>Metazoa</taxon>
        <taxon>Ecdysozoa</taxon>
        <taxon>Arthropoda</taxon>
        <taxon>Crustacea</taxon>
        <taxon>Multicrustacea</taxon>
        <taxon>Malacostraca</taxon>
        <taxon>Eumalacostraca</taxon>
        <taxon>Eucarida</taxon>
        <taxon>Decapoda</taxon>
        <taxon>Pleocyemata</taxon>
        <taxon>Brachyura</taxon>
        <taxon>Eubrachyura</taxon>
        <taxon>Portunoidea</taxon>
        <taxon>Portunidae</taxon>
        <taxon>Portuninae</taxon>
        <taxon>Portunus</taxon>
    </lineage>
</organism>
<sequence length="133" mass="14444">MSPLPKTPDSPKAPKLPWIRQHSLMIRYRHHPFRLGYTTLTVLTCIAYVRFLIPSALGAGQGLPLITSKISCYSTHASTESTPTALHYATLSALSIATRNLPTLLGPGSLQASTHPGNLTCAFLRNIGQLPRL</sequence>
<evidence type="ECO:0000313" key="1">
    <source>
        <dbReference type="EMBL" id="MPC09250.1"/>
    </source>
</evidence>
<proteinExistence type="predicted"/>
<protein>
    <submittedName>
        <fullName evidence="1">Uncharacterized protein</fullName>
    </submittedName>
</protein>
<comment type="caution">
    <text evidence="1">The sequence shown here is derived from an EMBL/GenBank/DDBJ whole genome shotgun (WGS) entry which is preliminary data.</text>
</comment>
<gene>
    <name evidence="1" type="ORF">E2C01_001853</name>
</gene>
<dbReference type="EMBL" id="VSRR010000060">
    <property type="protein sequence ID" value="MPC09250.1"/>
    <property type="molecule type" value="Genomic_DNA"/>
</dbReference>